<sequence length="58" mass="6827">MKKTNWEKSSGMPFKHFPDVVYPSVFDIYVGVYFFCITRKCLWIPPIQQIPSDLLNNS</sequence>
<proteinExistence type="predicted"/>
<dbReference type="EMBL" id="VSSQ01036457">
    <property type="protein sequence ID" value="MPM88948.1"/>
    <property type="molecule type" value="Genomic_DNA"/>
</dbReference>
<evidence type="ECO:0000313" key="2">
    <source>
        <dbReference type="EMBL" id="MPM88948.1"/>
    </source>
</evidence>
<organism evidence="2">
    <name type="scientific">bioreactor metagenome</name>
    <dbReference type="NCBI Taxonomy" id="1076179"/>
    <lineage>
        <taxon>unclassified sequences</taxon>
        <taxon>metagenomes</taxon>
        <taxon>ecological metagenomes</taxon>
    </lineage>
</organism>
<protein>
    <submittedName>
        <fullName evidence="2">Uncharacterized protein</fullName>
    </submittedName>
</protein>
<keyword evidence="1" id="KW-0472">Membrane</keyword>
<comment type="caution">
    <text evidence="2">The sequence shown here is derived from an EMBL/GenBank/DDBJ whole genome shotgun (WGS) entry which is preliminary data.</text>
</comment>
<name>A0A645DIU3_9ZZZZ</name>
<keyword evidence="1" id="KW-1133">Transmembrane helix</keyword>
<feature type="transmembrane region" description="Helical" evidence="1">
    <location>
        <begin position="20"/>
        <end position="38"/>
    </location>
</feature>
<accession>A0A645DIU3</accession>
<reference evidence="2" key="1">
    <citation type="submission" date="2019-08" db="EMBL/GenBank/DDBJ databases">
        <authorList>
            <person name="Kucharzyk K."/>
            <person name="Murdoch R.W."/>
            <person name="Higgins S."/>
            <person name="Loffler F."/>
        </authorList>
    </citation>
    <scope>NUCLEOTIDE SEQUENCE</scope>
</reference>
<dbReference type="AlphaFoldDB" id="A0A645DIU3"/>
<keyword evidence="1" id="KW-0812">Transmembrane</keyword>
<evidence type="ECO:0000256" key="1">
    <source>
        <dbReference type="SAM" id="Phobius"/>
    </source>
</evidence>
<gene>
    <name evidence="2" type="ORF">SDC9_136052</name>
</gene>